<feature type="compositionally biased region" description="Basic residues" evidence="2">
    <location>
        <begin position="31"/>
        <end position="43"/>
    </location>
</feature>
<sequence length="205" mass="22978">MPHKHRSRSLSASESNTSSDSSISSMEHLQLHLKKSSKKRGHKSDKGDREVKKAKISKENNSKLEVQEEYLAAAHAMARCTDLFCNMEKLLRVGLLLQQEQAMENGELEESEAERESCQKRLASLSTNTLNQYRHNYQQLLQLAPGLRSLIADCAKSKELTQIAQKMTAVISGTRSDDATRLKAQIGHYVAPEPLKEGLKPTILH</sequence>
<protein>
    <submittedName>
        <fullName evidence="3">Uncharacterized protein</fullName>
    </submittedName>
</protein>
<feature type="compositionally biased region" description="Low complexity" evidence="2">
    <location>
        <begin position="9"/>
        <end position="25"/>
    </location>
</feature>
<dbReference type="AlphaFoldDB" id="A0AAD4E586"/>
<proteinExistence type="predicted"/>
<evidence type="ECO:0000256" key="1">
    <source>
        <dbReference type="SAM" id="Coils"/>
    </source>
</evidence>
<dbReference type="GeneID" id="64661386"/>
<evidence type="ECO:0000313" key="4">
    <source>
        <dbReference type="Proteomes" id="UP001195769"/>
    </source>
</evidence>
<name>A0AAD4E586_9AGAM</name>
<evidence type="ECO:0000256" key="2">
    <source>
        <dbReference type="SAM" id="MobiDB-lite"/>
    </source>
</evidence>
<gene>
    <name evidence="3" type="ORF">F5891DRAFT_1189048</name>
</gene>
<feature type="coiled-coil region" evidence="1">
    <location>
        <begin position="96"/>
        <end position="128"/>
    </location>
</feature>
<organism evidence="3 4">
    <name type="scientific">Suillus fuscotomentosus</name>
    <dbReference type="NCBI Taxonomy" id="1912939"/>
    <lineage>
        <taxon>Eukaryota</taxon>
        <taxon>Fungi</taxon>
        <taxon>Dikarya</taxon>
        <taxon>Basidiomycota</taxon>
        <taxon>Agaricomycotina</taxon>
        <taxon>Agaricomycetes</taxon>
        <taxon>Agaricomycetidae</taxon>
        <taxon>Boletales</taxon>
        <taxon>Suillineae</taxon>
        <taxon>Suillaceae</taxon>
        <taxon>Suillus</taxon>
    </lineage>
</organism>
<evidence type="ECO:0000313" key="3">
    <source>
        <dbReference type="EMBL" id="KAG1899965.1"/>
    </source>
</evidence>
<feature type="compositionally biased region" description="Basic and acidic residues" evidence="2">
    <location>
        <begin position="44"/>
        <end position="59"/>
    </location>
</feature>
<keyword evidence="1" id="KW-0175">Coiled coil</keyword>
<comment type="caution">
    <text evidence="3">The sequence shown here is derived from an EMBL/GenBank/DDBJ whole genome shotgun (WGS) entry which is preliminary data.</text>
</comment>
<dbReference type="Proteomes" id="UP001195769">
    <property type="component" value="Unassembled WGS sequence"/>
</dbReference>
<accession>A0AAD4E586</accession>
<reference evidence="3" key="1">
    <citation type="journal article" date="2020" name="New Phytol.">
        <title>Comparative genomics reveals dynamic genome evolution in host specialist ectomycorrhizal fungi.</title>
        <authorList>
            <person name="Lofgren L.A."/>
            <person name="Nguyen N.H."/>
            <person name="Vilgalys R."/>
            <person name="Ruytinx J."/>
            <person name="Liao H.L."/>
            <person name="Branco S."/>
            <person name="Kuo A."/>
            <person name="LaButti K."/>
            <person name="Lipzen A."/>
            <person name="Andreopoulos W."/>
            <person name="Pangilinan J."/>
            <person name="Riley R."/>
            <person name="Hundley H."/>
            <person name="Na H."/>
            <person name="Barry K."/>
            <person name="Grigoriev I.V."/>
            <person name="Stajich J.E."/>
            <person name="Kennedy P.G."/>
        </authorList>
    </citation>
    <scope>NUCLEOTIDE SEQUENCE</scope>
    <source>
        <strain evidence="3">FC203</strain>
    </source>
</reference>
<feature type="region of interest" description="Disordered" evidence="2">
    <location>
        <begin position="1"/>
        <end position="59"/>
    </location>
</feature>
<dbReference type="RefSeq" id="XP_041225541.1">
    <property type="nucleotide sequence ID" value="XM_041367088.1"/>
</dbReference>
<keyword evidence="4" id="KW-1185">Reference proteome</keyword>
<dbReference type="EMBL" id="JABBWK010000029">
    <property type="protein sequence ID" value="KAG1899965.1"/>
    <property type="molecule type" value="Genomic_DNA"/>
</dbReference>